<dbReference type="PROSITE" id="PS50937">
    <property type="entry name" value="HTH_MERR_2"/>
    <property type="match status" value="1"/>
</dbReference>
<dbReference type="PANTHER" id="PTHR30204:SF98">
    <property type="entry name" value="HTH-TYPE TRANSCRIPTIONAL REGULATOR ADHR"/>
    <property type="match status" value="1"/>
</dbReference>
<evidence type="ECO:0000313" key="4">
    <source>
        <dbReference type="Proteomes" id="UP000475214"/>
    </source>
</evidence>
<dbReference type="RefSeq" id="WP_163732360.1">
    <property type="nucleotide sequence ID" value="NZ_JAAGOA010000002.1"/>
</dbReference>
<evidence type="ECO:0000256" key="1">
    <source>
        <dbReference type="ARBA" id="ARBA00023125"/>
    </source>
</evidence>
<sequence length="135" mass="15275">MTTTEIDRSAPEAPAARSISEVAELTGVSAHTLRYYERIGLLDVNRDHAGRRLFSPNDIQRVVFITRLRHTDMPIRQVQRYFALVEAGPETQPERLELLVRHRESVLAQLTDLHAALETIDYKIAIYGGSDTSFA</sequence>
<dbReference type="SUPFAM" id="SSF46955">
    <property type="entry name" value="Putative DNA-binding domain"/>
    <property type="match status" value="1"/>
</dbReference>
<reference evidence="3 4" key="1">
    <citation type="submission" date="2020-02" db="EMBL/GenBank/DDBJ databases">
        <authorList>
            <person name="Li X.-J."/>
            <person name="Han X.-M."/>
        </authorList>
    </citation>
    <scope>NUCLEOTIDE SEQUENCE [LARGE SCALE GENOMIC DNA]</scope>
    <source>
        <strain evidence="3 4">CCTCC AB 2017055</strain>
    </source>
</reference>
<dbReference type="Pfam" id="PF13411">
    <property type="entry name" value="MerR_1"/>
    <property type="match status" value="1"/>
</dbReference>
<dbReference type="SMART" id="SM00422">
    <property type="entry name" value="HTH_MERR"/>
    <property type="match status" value="1"/>
</dbReference>
<keyword evidence="1" id="KW-0238">DNA-binding</keyword>
<gene>
    <name evidence="3" type="ORF">G1H10_02745</name>
</gene>
<comment type="caution">
    <text evidence="3">The sequence shown here is derived from an EMBL/GenBank/DDBJ whole genome shotgun (WGS) entry which is preliminary data.</text>
</comment>
<keyword evidence="4" id="KW-1185">Reference proteome</keyword>
<dbReference type="EMBL" id="JAAGOA010000002">
    <property type="protein sequence ID" value="NED99080.1"/>
    <property type="molecule type" value="Genomic_DNA"/>
</dbReference>
<evidence type="ECO:0000259" key="2">
    <source>
        <dbReference type="PROSITE" id="PS50937"/>
    </source>
</evidence>
<dbReference type="PRINTS" id="PR00040">
    <property type="entry name" value="HTHMERR"/>
</dbReference>
<dbReference type="InterPro" id="IPR009061">
    <property type="entry name" value="DNA-bd_dom_put_sf"/>
</dbReference>
<proteinExistence type="predicted"/>
<dbReference type="AlphaFoldDB" id="A0A6L9S2P3"/>
<dbReference type="Proteomes" id="UP000475214">
    <property type="component" value="Unassembled WGS sequence"/>
</dbReference>
<dbReference type="PANTHER" id="PTHR30204">
    <property type="entry name" value="REDOX-CYCLING DRUG-SENSING TRANSCRIPTIONAL ACTIVATOR SOXR"/>
    <property type="match status" value="1"/>
</dbReference>
<dbReference type="Gene3D" id="1.10.1660.10">
    <property type="match status" value="1"/>
</dbReference>
<protein>
    <submittedName>
        <fullName evidence="3">MerR family transcriptional regulator</fullName>
    </submittedName>
</protein>
<dbReference type="CDD" id="cd01109">
    <property type="entry name" value="HTH_YyaN"/>
    <property type="match status" value="1"/>
</dbReference>
<dbReference type="InterPro" id="IPR000551">
    <property type="entry name" value="MerR-type_HTH_dom"/>
</dbReference>
<evidence type="ECO:0000313" key="3">
    <source>
        <dbReference type="EMBL" id="NED99080.1"/>
    </source>
</evidence>
<organism evidence="3 4">
    <name type="scientific">Phytoactinopolyspora halotolerans</name>
    <dbReference type="NCBI Taxonomy" id="1981512"/>
    <lineage>
        <taxon>Bacteria</taxon>
        <taxon>Bacillati</taxon>
        <taxon>Actinomycetota</taxon>
        <taxon>Actinomycetes</taxon>
        <taxon>Jiangellales</taxon>
        <taxon>Jiangellaceae</taxon>
        <taxon>Phytoactinopolyspora</taxon>
    </lineage>
</organism>
<name>A0A6L9S2P3_9ACTN</name>
<dbReference type="PROSITE" id="PS00552">
    <property type="entry name" value="HTH_MERR_1"/>
    <property type="match status" value="1"/>
</dbReference>
<dbReference type="InterPro" id="IPR047057">
    <property type="entry name" value="MerR_fam"/>
</dbReference>
<feature type="domain" description="HTH merR-type" evidence="2">
    <location>
        <begin position="18"/>
        <end position="84"/>
    </location>
</feature>
<accession>A0A6L9S2P3</accession>
<dbReference type="GO" id="GO:0003677">
    <property type="term" value="F:DNA binding"/>
    <property type="evidence" value="ECO:0007669"/>
    <property type="project" value="UniProtKB-KW"/>
</dbReference>
<dbReference type="GO" id="GO:0003700">
    <property type="term" value="F:DNA-binding transcription factor activity"/>
    <property type="evidence" value="ECO:0007669"/>
    <property type="project" value="InterPro"/>
</dbReference>